<dbReference type="EMBL" id="JACBZH010000001">
    <property type="protein sequence ID" value="NYH93294.1"/>
    <property type="molecule type" value="Genomic_DNA"/>
</dbReference>
<dbReference type="Pfam" id="PF13419">
    <property type="entry name" value="HAD_2"/>
    <property type="match status" value="1"/>
</dbReference>
<protein>
    <submittedName>
        <fullName evidence="1">Phosphoglycolate phosphatase-like HAD superfamily hydrolase</fullName>
    </submittedName>
</protein>
<dbReference type="InterPro" id="IPR041492">
    <property type="entry name" value="HAD_2"/>
</dbReference>
<dbReference type="Gene3D" id="3.40.50.1000">
    <property type="entry name" value="HAD superfamily/HAD-like"/>
    <property type="match status" value="1"/>
</dbReference>
<evidence type="ECO:0000313" key="1">
    <source>
        <dbReference type="EMBL" id="NYH93294.1"/>
    </source>
</evidence>
<sequence length="114" mass="11799">MRRAGELRAADDAIPTQGSAEAVQACHDTGRPVVIVSNKSAPAIEAYLQLHEVDGLVVAIVGRPPGRPDLMKPHPEPVQQVLEIVAAPGMEGVLIGGSLTDMDVAHATGVHSIG</sequence>
<dbReference type="AlphaFoldDB" id="A0A852ZJY2"/>
<dbReference type="Proteomes" id="UP000579605">
    <property type="component" value="Unassembled WGS sequence"/>
</dbReference>
<proteinExistence type="predicted"/>
<dbReference type="InterPro" id="IPR050155">
    <property type="entry name" value="HAD-like_hydrolase_sf"/>
</dbReference>
<dbReference type="GO" id="GO:0006281">
    <property type="term" value="P:DNA repair"/>
    <property type="evidence" value="ECO:0007669"/>
    <property type="project" value="TreeGrafter"/>
</dbReference>
<reference evidence="1 2" key="1">
    <citation type="submission" date="2020-07" db="EMBL/GenBank/DDBJ databases">
        <title>Sequencing the genomes of 1000 actinobacteria strains.</title>
        <authorList>
            <person name="Klenk H.-P."/>
        </authorList>
    </citation>
    <scope>NUCLEOTIDE SEQUENCE [LARGE SCALE GENOMIC DNA]</scope>
    <source>
        <strain evidence="1 2">DSM 18448</strain>
    </source>
</reference>
<dbReference type="GO" id="GO:0008967">
    <property type="term" value="F:phosphoglycolate phosphatase activity"/>
    <property type="evidence" value="ECO:0007669"/>
    <property type="project" value="TreeGrafter"/>
</dbReference>
<accession>A0A852ZJY2</accession>
<dbReference type="InterPro" id="IPR036412">
    <property type="entry name" value="HAD-like_sf"/>
</dbReference>
<keyword evidence="1" id="KW-0378">Hydrolase</keyword>
<gene>
    <name evidence="1" type="ORF">F4554_005932</name>
</gene>
<name>A0A852ZJY2_9ACTN</name>
<organism evidence="1 2">
    <name type="scientific">Actinopolymorpha rutila</name>
    <dbReference type="NCBI Taxonomy" id="446787"/>
    <lineage>
        <taxon>Bacteria</taxon>
        <taxon>Bacillati</taxon>
        <taxon>Actinomycetota</taxon>
        <taxon>Actinomycetes</taxon>
        <taxon>Propionibacteriales</taxon>
        <taxon>Actinopolymorphaceae</taxon>
        <taxon>Actinopolymorpha</taxon>
    </lineage>
</organism>
<dbReference type="CDD" id="cd01427">
    <property type="entry name" value="HAD_like"/>
    <property type="match status" value="1"/>
</dbReference>
<dbReference type="RefSeq" id="WP_179790839.1">
    <property type="nucleotide sequence ID" value="NZ_BAAARR010000045.1"/>
</dbReference>
<dbReference type="InterPro" id="IPR023214">
    <property type="entry name" value="HAD_sf"/>
</dbReference>
<dbReference type="PANTHER" id="PTHR43434:SF1">
    <property type="entry name" value="PHOSPHOGLYCOLATE PHOSPHATASE"/>
    <property type="match status" value="1"/>
</dbReference>
<dbReference type="SUPFAM" id="SSF56784">
    <property type="entry name" value="HAD-like"/>
    <property type="match status" value="1"/>
</dbReference>
<keyword evidence="2" id="KW-1185">Reference proteome</keyword>
<evidence type="ECO:0000313" key="2">
    <source>
        <dbReference type="Proteomes" id="UP000579605"/>
    </source>
</evidence>
<comment type="caution">
    <text evidence="1">The sequence shown here is derived from an EMBL/GenBank/DDBJ whole genome shotgun (WGS) entry which is preliminary data.</text>
</comment>
<dbReference type="PANTHER" id="PTHR43434">
    <property type="entry name" value="PHOSPHOGLYCOLATE PHOSPHATASE"/>
    <property type="match status" value="1"/>
</dbReference>